<name>A0ACC6ADQ5_NITWI</name>
<evidence type="ECO:0000313" key="2">
    <source>
        <dbReference type="Proteomes" id="UP001205486"/>
    </source>
</evidence>
<comment type="caution">
    <text evidence="1">The sequence shown here is derived from an EMBL/GenBank/DDBJ whole genome shotgun (WGS) entry which is preliminary data.</text>
</comment>
<sequence length="117" mass="12458">MRTSTFTLSTVVALLLAGSPMALAQTSPPQSQTEPQKGVAIRSIQVVDMDELKADVRSKVDAIVANTKQEDMKSLRKTIDATPEAVSALTAKGRNSAQVVAINIDQNGVLTMFTKVT</sequence>
<dbReference type="EMBL" id="JALJZS010000001">
    <property type="protein sequence ID" value="MCP1997647.1"/>
    <property type="molecule type" value="Genomic_DNA"/>
</dbReference>
<dbReference type="Proteomes" id="UP001205486">
    <property type="component" value="Unassembled WGS sequence"/>
</dbReference>
<gene>
    <name evidence="1" type="ORF">J2S34_000069</name>
</gene>
<reference evidence="1" key="1">
    <citation type="submission" date="2022-03" db="EMBL/GenBank/DDBJ databases">
        <title>Interactions between chemoautotrophic and heterotrophic bacteria.</title>
        <authorList>
            <person name="Santoro A."/>
        </authorList>
    </citation>
    <scope>NUCLEOTIDE SEQUENCE</scope>
    <source>
        <strain evidence="1">Nb-106</strain>
    </source>
</reference>
<protein>
    <submittedName>
        <fullName evidence="1">Uncharacterized protein</fullName>
    </submittedName>
</protein>
<keyword evidence="2" id="KW-1185">Reference proteome</keyword>
<accession>A0ACC6ADQ5</accession>
<evidence type="ECO:0000313" key="1">
    <source>
        <dbReference type="EMBL" id="MCP1997647.1"/>
    </source>
</evidence>
<proteinExistence type="predicted"/>
<organism evidence="1 2">
    <name type="scientific">Nitrobacter winogradskyi</name>
    <name type="common">Nitrobacter agilis</name>
    <dbReference type="NCBI Taxonomy" id="913"/>
    <lineage>
        <taxon>Bacteria</taxon>
        <taxon>Pseudomonadati</taxon>
        <taxon>Pseudomonadota</taxon>
        <taxon>Alphaproteobacteria</taxon>
        <taxon>Hyphomicrobiales</taxon>
        <taxon>Nitrobacteraceae</taxon>
        <taxon>Nitrobacter</taxon>
    </lineage>
</organism>